<dbReference type="AlphaFoldDB" id="F4G1G6"/>
<evidence type="ECO:0000313" key="2">
    <source>
        <dbReference type="EMBL" id="AEB94779.1"/>
    </source>
</evidence>
<dbReference type="EMBL" id="CP002656">
    <property type="protein sequence ID" value="AEB94779.1"/>
    <property type="molecule type" value="Genomic_DNA"/>
</dbReference>
<accession>F4G1G6</accession>
<protein>
    <recommendedName>
        <fullName evidence="1">DUF8155 domain-containing protein</fullName>
    </recommendedName>
</protein>
<proteinExistence type="predicted"/>
<dbReference type="GeneID" id="10492865"/>
<dbReference type="HOGENOM" id="CLU_1010535_0_0_2"/>
<dbReference type="RefSeq" id="WP_013737277.1">
    <property type="nucleotide sequence ID" value="NC_015435.1"/>
</dbReference>
<dbReference type="eggNOG" id="arCOG02979">
    <property type="taxonomic scope" value="Archaea"/>
</dbReference>
<evidence type="ECO:0000259" key="1">
    <source>
        <dbReference type="Pfam" id="PF26482"/>
    </source>
</evidence>
<reference evidence="2 3" key="1">
    <citation type="journal article" date="2011" name="J. Bacteriol.">
        <title>Complete genome sequence of Metallosphaera cuprina, a metal sulfide-oxidizing archaeon from a hot spring.</title>
        <authorList>
            <person name="Liu L.J."/>
            <person name="You X.Y."/>
            <person name="Zheng H."/>
            <person name="Wang S."/>
            <person name="Jiang C.Y."/>
            <person name="Liu S.J."/>
        </authorList>
    </citation>
    <scope>NUCLEOTIDE SEQUENCE [LARGE SCALE GENOMIC DNA]</scope>
    <source>
        <strain evidence="2 3">Ar-4</strain>
    </source>
</reference>
<dbReference type="Gene3D" id="2.70.70.10">
    <property type="entry name" value="Glucose Permease (Domain IIA)"/>
    <property type="match status" value="1"/>
</dbReference>
<dbReference type="Proteomes" id="UP000007812">
    <property type="component" value="Chromosome"/>
</dbReference>
<sequence length="276" mass="30991">MKFKNGTIFSFFTSGFPSHVRGKAIDVGYYCNDEFVSPLNGIILSIEKFNVGRPNRFSLTNYDFLILAKTGNTLVKILHVEPYFEKGEEFKVGDVLGKTISSPYTGGDFSHAHIEGLRFSFPKVTKREERAIGKVTALNENYVDVTLLTFAEAGGWRGLGCCGGLLNGSLPYAGYGGIIGVELSKGVSLMGREYHVHGRRRNLTVFEKERGLIRDWEYGPAFKVMKNEPIDGFPLLESVLSYHDRPIVRLFGRFSLKEGEEVDVWSLIRDSLERKV</sequence>
<organism evidence="2 3">
    <name type="scientific">Metallosphaera cuprina (strain Ar-4)</name>
    <dbReference type="NCBI Taxonomy" id="1006006"/>
    <lineage>
        <taxon>Archaea</taxon>
        <taxon>Thermoproteota</taxon>
        <taxon>Thermoprotei</taxon>
        <taxon>Sulfolobales</taxon>
        <taxon>Sulfolobaceae</taxon>
        <taxon>Metallosphaera</taxon>
    </lineage>
</organism>
<keyword evidence="3" id="KW-1185">Reference proteome</keyword>
<feature type="domain" description="DUF8155" evidence="1">
    <location>
        <begin position="8"/>
        <end position="133"/>
    </location>
</feature>
<dbReference type="InterPro" id="IPR058468">
    <property type="entry name" value="DUF8155_N"/>
</dbReference>
<dbReference type="STRING" id="1006006.Mcup_0674"/>
<dbReference type="Pfam" id="PF26482">
    <property type="entry name" value="DUF8155"/>
    <property type="match status" value="1"/>
</dbReference>
<dbReference type="InterPro" id="IPR011055">
    <property type="entry name" value="Dup_hybrid_motif"/>
</dbReference>
<gene>
    <name evidence="2" type="ordered locus">Mcup_0674</name>
</gene>
<dbReference type="PATRIC" id="fig|1006006.8.peg.676"/>
<dbReference type="OrthoDB" id="36515at2157"/>
<dbReference type="KEGG" id="mcn:Mcup_0674"/>
<name>F4G1G6_METCR</name>
<evidence type="ECO:0000313" key="3">
    <source>
        <dbReference type="Proteomes" id="UP000007812"/>
    </source>
</evidence>